<feature type="compositionally biased region" description="Basic and acidic residues" evidence="3">
    <location>
        <begin position="666"/>
        <end position="684"/>
    </location>
</feature>
<dbReference type="PROSITE" id="PS00330">
    <property type="entry name" value="HEMOLYSIN_CALCIUM"/>
    <property type="match status" value="3"/>
</dbReference>
<evidence type="ECO:0000256" key="2">
    <source>
        <dbReference type="ARBA" id="ARBA00022525"/>
    </source>
</evidence>
<feature type="region of interest" description="Disordered" evidence="3">
    <location>
        <begin position="290"/>
        <end position="311"/>
    </location>
</feature>
<dbReference type="PRINTS" id="PR00313">
    <property type="entry name" value="CABNDNGRPT"/>
</dbReference>
<sequence length="690" mass="72456">MTAPQIPPPDPVTLDNLWDLEADPGAVSRAAEGWRTFARAADAARDAVDTAAAPLRGDAWAGDTADTYHDQRAKLGRGVDEVVEGAGAFAAALAASAAALTTAQSGLADSLARVRAAVPTTVAGMRVTFAPRTPEEIPPINTAIAEAQRIRADLDGELVAQNGKLEAARREIESLAGVWDGVAQGRDDGWTLPPEARGTNWIYDGESVVLNSGPGNDSVQVRVDPRTGEQIVTVNGVSTTFPPHYHVTIRAGQGNDTVDVEPGTRVRLTLLGGEGDDVLKGGDGADRILGHDGRDHVEGRGGDDRLTLGASREPTADEAQALREANKIFQEHMHGGDGADRLYGGLGNDYVTGGGGDDVIEGGERDDTLDGQDGTDTIRGNDGRDNLYGRGGADTVDGGDGRDYLDGGDDHDQLRGGLGDDTVYGMGGDDTVDGGSGQDYLEGGQGNDRLAGGAGNDMLSGGRGDDTLLGGTGDDRSYSGWGRDTVTAGGGNDQVFGQSDDTVTGAEKVVNVEISDDVDFIKVTGSPDFVARVEADLDLLRASPTGQQMLANLQKAGEDSGHWFYDGNGLTISEMTKENGEATSRGTFWGEEYGIKYNPSFDTLHDGPPVTILYHELAHVYDYANDTLADGQYTGSDNPDVPNRERVAAGLPIDHDGDPGTPVQIDPRHPVEFSENGLRDELGAPRRPVY</sequence>
<dbReference type="PANTHER" id="PTHR38340">
    <property type="entry name" value="S-LAYER PROTEIN"/>
    <property type="match status" value="1"/>
</dbReference>
<dbReference type="SUPFAM" id="SSF140453">
    <property type="entry name" value="EsxAB dimer-like"/>
    <property type="match status" value="1"/>
</dbReference>
<dbReference type="Pfam" id="PF00353">
    <property type="entry name" value="HemolysinCabind"/>
    <property type="match status" value="6"/>
</dbReference>
<proteinExistence type="predicted"/>
<evidence type="ECO:0000256" key="3">
    <source>
        <dbReference type="SAM" id="MobiDB-lite"/>
    </source>
</evidence>
<evidence type="ECO:0000313" key="5">
    <source>
        <dbReference type="Proteomes" id="UP000652013"/>
    </source>
</evidence>
<dbReference type="Gene3D" id="2.150.10.10">
    <property type="entry name" value="Serralysin-like metalloprotease, C-terminal"/>
    <property type="match status" value="4"/>
</dbReference>
<dbReference type="SUPFAM" id="SSF51120">
    <property type="entry name" value="beta-Roll"/>
    <property type="match status" value="2"/>
</dbReference>
<name>A0A8J3YBE4_9ACTN</name>
<dbReference type="RefSeq" id="WP_203940826.1">
    <property type="nucleotide sequence ID" value="NZ_BAAAGJ010000003.1"/>
</dbReference>
<dbReference type="PANTHER" id="PTHR38340:SF1">
    <property type="entry name" value="S-LAYER PROTEIN"/>
    <property type="match status" value="1"/>
</dbReference>
<comment type="caution">
    <text evidence="4">The sequence shown here is derived from an EMBL/GenBank/DDBJ whole genome shotgun (WGS) entry which is preliminary data.</text>
</comment>
<keyword evidence="2" id="KW-0964">Secreted</keyword>
<dbReference type="InterPro" id="IPR050557">
    <property type="entry name" value="RTX_toxin/Mannuronan_C5-epim"/>
</dbReference>
<accession>A0A8J3YBE4</accession>
<dbReference type="Gene3D" id="1.10.287.1060">
    <property type="entry name" value="ESAT-6-like"/>
    <property type="match status" value="1"/>
</dbReference>
<dbReference type="InterPro" id="IPR001343">
    <property type="entry name" value="Hemolysn_Ca-bd"/>
</dbReference>
<dbReference type="GO" id="GO:0005509">
    <property type="term" value="F:calcium ion binding"/>
    <property type="evidence" value="ECO:0007669"/>
    <property type="project" value="InterPro"/>
</dbReference>
<feature type="compositionally biased region" description="Basic and acidic residues" evidence="3">
    <location>
        <begin position="399"/>
        <end position="414"/>
    </location>
</feature>
<dbReference type="Pfam" id="PF14891">
    <property type="entry name" value="Peptidase_M91"/>
    <property type="match status" value="1"/>
</dbReference>
<dbReference type="InterPro" id="IPR011049">
    <property type="entry name" value="Serralysin-like_metalloprot_C"/>
</dbReference>
<evidence type="ECO:0000256" key="1">
    <source>
        <dbReference type="ARBA" id="ARBA00004613"/>
    </source>
</evidence>
<feature type="region of interest" description="Disordered" evidence="3">
    <location>
        <begin position="650"/>
        <end position="690"/>
    </location>
</feature>
<dbReference type="InterPro" id="IPR018511">
    <property type="entry name" value="Hemolysin-typ_Ca-bd_CS"/>
</dbReference>
<organism evidence="4 5">
    <name type="scientific">Spirilliplanes yamanashiensis</name>
    <dbReference type="NCBI Taxonomy" id="42233"/>
    <lineage>
        <taxon>Bacteria</taxon>
        <taxon>Bacillati</taxon>
        <taxon>Actinomycetota</taxon>
        <taxon>Actinomycetes</taxon>
        <taxon>Micromonosporales</taxon>
        <taxon>Micromonosporaceae</taxon>
        <taxon>Spirilliplanes</taxon>
    </lineage>
</organism>
<dbReference type="Proteomes" id="UP000652013">
    <property type="component" value="Unassembled WGS sequence"/>
</dbReference>
<feature type="compositionally biased region" description="Basic and acidic residues" evidence="3">
    <location>
        <begin position="290"/>
        <end position="306"/>
    </location>
</feature>
<protein>
    <submittedName>
        <fullName evidence="4">Uncharacterized protein</fullName>
    </submittedName>
</protein>
<reference evidence="4" key="1">
    <citation type="submission" date="2021-01" db="EMBL/GenBank/DDBJ databases">
        <title>Whole genome shotgun sequence of Spirilliplanes yamanashiensis NBRC 15828.</title>
        <authorList>
            <person name="Komaki H."/>
            <person name="Tamura T."/>
        </authorList>
    </citation>
    <scope>NUCLEOTIDE SEQUENCE</scope>
    <source>
        <strain evidence="4">NBRC 15828</strain>
    </source>
</reference>
<keyword evidence="5" id="KW-1185">Reference proteome</keyword>
<gene>
    <name evidence="4" type="ORF">Sya03_49630</name>
</gene>
<dbReference type="GO" id="GO:0005576">
    <property type="term" value="C:extracellular region"/>
    <property type="evidence" value="ECO:0007669"/>
    <property type="project" value="UniProtKB-SubCell"/>
</dbReference>
<feature type="region of interest" description="Disordered" evidence="3">
    <location>
        <begin position="354"/>
        <end position="476"/>
    </location>
</feature>
<dbReference type="InterPro" id="IPR028208">
    <property type="entry name" value="Effector_pro_NleD-like"/>
</dbReference>
<dbReference type="EMBL" id="BOOY01000035">
    <property type="protein sequence ID" value="GIJ05611.1"/>
    <property type="molecule type" value="Genomic_DNA"/>
</dbReference>
<comment type="subcellular location">
    <subcellularLocation>
        <location evidence="1">Secreted</location>
    </subcellularLocation>
</comment>
<dbReference type="AlphaFoldDB" id="A0A8J3YBE4"/>
<dbReference type="InterPro" id="IPR036689">
    <property type="entry name" value="ESAT-6-like_sf"/>
</dbReference>
<evidence type="ECO:0000313" key="4">
    <source>
        <dbReference type="EMBL" id="GIJ05611.1"/>
    </source>
</evidence>